<protein>
    <recommendedName>
        <fullName evidence="1">MIF4G domain-containing protein</fullName>
    </recommendedName>
</protein>
<proteinExistence type="predicted"/>
<evidence type="ECO:0000259" key="1">
    <source>
        <dbReference type="Pfam" id="PF02854"/>
    </source>
</evidence>
<dbReference type="GO" id="GO:0016281">
    <property type="term" value="C:eukaryotic translation initiation factor 4F complex"/>
    <property type="evidence" value="ECO:0007669"/>
    <property type="project" value="TreeGrafter"/>
</dbReference>
<evidence type="ECO:0000313" key="3">
    <source>
        <dbReference type="Proteomes" id="UP000836841"/>
    </source>
</evidence>
<dbReference type="GO" id="GO:0003743">
    <property type="term" value="F:translation initiation factor activity"/>
    <property type="evidence" value="ECO:0007669"/>
    <property type="project" value="TreeGrafter"/>
</dbReference>
<dbReference type="PANTHER" id="PTHR23253">
    <property type="entry name" value="EUKARYOTIC TRANSLATION INITIATION FACTOR 4 GAMMA"/>
    <property type="match status" value="1"/>
</dbReference>
<sequence>MQILFSKLLWDDEKICASEENVEVVCIFLKTIGKELDESSMISKQSNDLHFRRLKNLSNHPQMRVRCMIQNIIDLRSNRWVSAPEVVLVYDLSKKN</sequence>
<gene>
    <name evidence="2" type="ORF">TAV2_LOCUS7292</name>
</gene>
<dbReference type="SUPFAM" id="SSF48371">
    <property type="entry name" value="ARM repeat"/>
    <property type="match status" value="1"/>
</dbReference>
<keyword evidence="3" id="KW-1185">Reference proteome</keyword>
<dbReference type="AlphaFoldDB" id="A0AAU9RRJ6"/>
<reference evidence="2 3" key="1">
    <citation type="submission" date="2022-03" db="EMBL/GenBank/DDBJ databases">
        <authorList>
            <person name="Nunn A."/>
            <person name="Chopra R."/>
            <person name="Nunn A."/>
            <person name="Contreras Garrido A."/>
        </authorList>
    </citation>
    <scope>NUCLEOTIDE SEQUENCE [LARGE SCALE GENOMIC DNA]</scope>
</reference>
<dbReference type="InterPro" id="IPR003890">
    <property type="entry name" value="MIF4G-like_typ-3"/>
</dbReference>
<feature type="domain" description="MIF4G" evidence="1">
    <location>
        <begin position="17"/>
        <end position="78"/>
    </location>
</feature>
<accession>A0AAU9RRJ6</accession>
<evidence type="ECO:0000313" key="2">
    <source>
        <dbReference type="EMBL" id="CAH2048018.1"/>
    </source>
</evidence>
<dbReference type="EMBL" id="OU466858">
    <property type="protein sequence ID" value="CAH2048018.1"/>
    <property type="molecule type" value="Genomic_DNA"/>
</dbReference>
<dbReference type="InterPro" id="IPR016024">
    <property type="entry name" value="ARM-type_fold"/>
</dbReference>
<dbReference type="Proteomes" id="UP000836841">
    <property type="component" value="Chromosome 2"/>
</dbReference>
<dbReference type="PANTHER" id="PTHR23253:SF53">
    <property type="entry name" value="EUKARYOTIC TRANSLATION INITIATION FACTOR ISOFORM 4G-1"/>
    <property type="match status" value="1"/>
</dbReference>
<organism evidence="2 3">
    <name type="scientific">Thlaspi arvense</name>
    <name type="common">Field penny-cress</name>
    <dbReference type="NCBI Taxonomy" id="13288"/>
    <lineage>
        <taxon>Eukaryota</taxon>
        <taxon>Viridiplantae</taxon>
        <taxon>Streptophyta</taxon>
        <taxon>Embryophyta</taxon>
        <taxon>Tracheophyta</taxon>
        <taxon>Spermatophyta</taxon>
        <taxon>Magnoliopsida</taxon>
        <taxon>eudicotyledons</taxon>
        <taxon>Gunneridae</taxon>
        <taxon>Pentapetalae</taxon>
        <taxon>rosids</taxon>
        <taxon>malvids</taxon>
        <taxon>Brassicales</taxon>
        <taxon>Brassicaceae</taxon>
        <taxon>Thlaspideae</taxon>
        <taxon>Thlaspi</taxon>
    </lineage>
</organism>
<dbReference type="Pfam" id="PF02854">
    <property type="entry name" value="MIF4G"/>
    <property type="match status" value="1"/>
</dbReference>
<dbReference type="GO" id="GO:0003729">
    <property type="term" value="F:mRNA binding"/>
    <property type="evidence" value="ECO:0007669"/>
    <property type="project" value="TreeGrafter"/>
</dbReference>
<name>A0AAU9RRJ6_THLAR</name>
<dbReference type="Gene3D" id="1.25.40.180">
    <property type="match status" value="1"/>
</dbReference>